<dbReference type="AlphaFoldDB" id="A0A6J5WSQ1"/>
<protein>
    <submittedName>
        <fullName evidence="1">Uncharacterized protein</fullName>
    </submittedName>
</protein>
<name>A0A6J5WSQ1_PRUAR</name>
<dbReference type="EMBL" id="CAEKKB010000003">
    <property type="protein sequence ID" value="CAB4304509.1"/>
    <property type="molecule type" value="Genomic_DNA"/>
</dbReference>
<evidence type="ECO:0000313" key="2">
    <source>
        <dbReference type="Proteomes" id="UP000507245"/>
    </source>
</evidence>
<gene>
    <name evidence="1" type="ORF">ORAREDHAP_LOCUS22112</name>
</gene>
<reference evidence="2" key="1">
    <citation type="journal article" date="2020" name="Genome Biol.">
        <title>Gamete binning: chromosome-level and haplotype-resolved genome assembly enabled by high-throughput single-cell sequencing of gamete genomes.</title>
        <authorList>
            <person name="Campoy J.A."/>
            <person name="Sun H."/>
            <person name="Goel M."/>
            <person name="Jiao W.-B."/>
            <person name="Folz-Donahue K."/>
            <person name="Wang N."/>
            <person name="Rubio M."/>
            <person name="Liu C."/>
            <person name="Kukat C."/>
            <person name="Ruiz D."/>
            <person name="Huettel B."/>
            <person name="Schneeberger K."/>
        </authorList>
    </citation>
    <scope>NUCLEOTIDE SEQUENCE [LARGE SCALE GENOMIC DNA]</scope>
    <source>
        <strain evidence="2">cv. Rojo Pasion</strain>
    </source>
</reference>
<evidence type="ECO:0000313" key="1">
    <source>
        <dbReference type="EMBL" id="CAB4304509.1"/>
    </source>
</evidence>
<keyword evidence="2" id="KW-1185">Reference proteome</keyword>
<proteinExistence type="predicted"/>
<sequence>MKSEGKSCEYSKVATVRLKIDGPTLLSHGTTVDPTASSLIFIYLESLPLSLSIAPPLPFRHQLSS</sequence>
<accession>A0A6J5WSQ1</accession>
<dbReference type="Proteomes" id="UP000507245">
    <property type="component" value="Unassembled WGS sequence"/>
</dbReference>
<organism evidence="1 2">
    <name type="scientific">Prunus armeniaca</name>
    <name type="common">Apricot</name>
    <name type="synonym">Armeniaca vulgaris</name>
    <dbReference type="NCBI Taxonomy" id="36596"/>
    <lineage>
        <taxon>Eukaryota</taxon>
        <taxon>Viridiplantae</taxon>
        <taxon>Streptophyta</taxon>
        <taxon>Embryophyta</taxon>
        <taxon>Tracheophyta</taxon>
        <taxon>Spermatophyta</taxon>
        <taxon>Magnoliopsida</taxon>
        <taxon>eudicotyledons</taxon>
        <taxon>Gunneridae</taxon>
        <taxon>Pentapetalae</taxon>
        <taxon>rosids</taxon>
        <taxon>fabids</taxon>
        <taxon>Rosales</taxon>
        <taxon>Rosaceae</taxon>
        <taxon>Amygdaloideae</taxon>
        <taxon>Amygdaleae</taxon>
        <taxon>Prunus</taxon>
    </lineage>
</organism>